<keyword evidence="3" id="KW-1185">Reference proteome</keyword>
<accession>A0A2K8N626</accession>
<organism evidence="2 3">
    <name type="scientific">Kyrpidia spormannii</name>
    <dbReference type="NCBI Taxonomy" id="2055160"/>
    <lineage>
        <taxon>Bacteria</taxon>
        <taxon>Bacillati</taxon>
        <taxon>Bacillota</taxon>
        <taxon>Bacilli</taxon>
        <taxon>Bacillales</taxon>
        <taxon>Alicyclobacillaceae</taxon>
        <taxon>Kyrpidia</taxon>
    </lineage>
</organism>
<dbReference type="Pfam" id="PF13148">
    <property type="entry name" value="DUF3987"/>
    <property type="match status" value="1"/>
</dbReference>
<protein>
    <recommendedName>
        <fullName evidence="4">DUF3987 domain-containing protein</fullName>
    </recommendedName>
</protein>
<evidence type="ECO:0000313" key="3">
    <source>
        <dbReference type="Proteomes" id="UP000231932"/>
    </source>
</evidence>
<sequence>MEPDQPPSPALAGASQDDKQHCQTPSAEGDGGVNMDGSNALTGLIELQNARRLRAAREDFADGTERAAVPFKTETVEPFPVDVFPSSLARFVAEGAASLNCPPDFIGVPMLSVAGALIGTSNVIRPKPDRTEYARIWTIVVGNPGSAKTPALETVLEPLHSIQAELKDRFDLAEAAYEDAMTRWAQDRKQPRPQPPVMEQIYTTDTTIEALAELLSRNQRGLLIYQEEAAGWVLSMNQYKGGKGSDKQNALSLWSGAPIVGNRKGKQAIYVPKPFVGFTGGIQPDVLAQLRNEMSEADGFIHRFLIVQPDRVQKRRTDAILSSEAKESWSKACQALRDLQPAENGPYPFAFSPDGLEAWNAWQDDHYAEQNTEDFPEYLEGPWAKIDAYALRLALVVHLLRAVAGEIPDDADVDAETMRRVDKLIRYFKSHARRVYGQLRETPEDRKVRQAVAWLEKRGGEATIRDLVRYKVAGTKTADDAEALANLLIKRGHATKVTDSRTTKIQLVMEEKEPDSSL</sequence>
<reference evidence="3" key="1">
    <citation type="submission" date="2017-11" db="EMBL/GenBank/DDBJ databases">
        <title>Complete Genome Sequence of Kyrpidia sp. Strain EA-1, a thermophilic, hydrogen-oxidizing Bacterium, isolated from the Azores.</title>
        <authorList>
            <person name="Reiner J.E."/>
            <person name="Lapp C.J."/>
            <person name="Bunk B."/>
            <person name="Gescher J."/>
        </authorList>
    </citation>
    <scope>NUCLEOTIDE SEQUENCE [LARGE SCALE GENOMIC DNA]</scope>
    <source>
        <strain evidence="3">EA-1</strain>
    </source>
</reference>
<evidence type="ECO:0008006" key="4">
    <source>
        <dbReference type="Google" id="ProtNLM"/>
    </source>
</evidence>
<dbReference type="KEGG" id="kyr:CVV65_02145"/>
<evidence type="ECO:0000256" key="1">
    <source>
        <dbReference type="SAM" id="MobiDB-lite"/>
    </source>
</evidence>
<gene>
    <name evidence="2" type="ORF">CVV65_02145</name>
</gene>
<dbReference type="AlphaFoldDB" id="A0A2K8N626"/>
<dbReference type="Proteomes" id="UP000231932">
    <property type="component" value="Chromosome"/>
</dbReference>
<proteinExistence type="predicted"/>
<evidence type="ECO:0000313" key="2">
    <source>
        <dbReference type="EMBL" id="ATY83912.1"/>
    </source>
</evidence>
<feature type="region of interest" description="Disordered" evidence="1">
    <location>
        <begin position="1"/>
        <end position="37"/>
    </location>
</feature>
<name>A0A2K8N626_9BACL</name>
<dbReference type="InterPro" id="IPR025048">
    <property type="entry name" value="DUF3987"/>
</dbReference>
<dbReference type="EMBL" id="CP024955">
    <property type="protein sequence ID" value="ATY83912.1"/>
    <property type="molecule type" value="Genomic_DNA"/>
</dbReference>